<sequence>MGEMYYIYDKKGILISTQQTGTDKEFKQEFSENIFISNEYLGEKAIVEGD</sequence>
<evidence type="ECO:0000313" key="2">
    <source>
        <dbReference type="Proteomes" id="UP000000845"/>
    </source>
</evidence>
<evidence type="ECO:0000313" key="1">
    <source>
        <dbReference type="EMBL" id="ACZ09361.1"/>
    </source>
</evidence>
<dbReference type="HOGENOM" id="CLU_3122520_0_0_0"/>
<dbReference type="STRING" id="526218.Sterm_2508"/>
<name>D1ALL8_SEBTE</name>
<dbReference type="AlphaFoldDB" id="D1ALL8"/>
<dbReference type="RefSeq" id="WP_012861955.1">
    <property type="nucleotide sequence ID" value="NC_013517.1"/>
</dbReference>
<reference evidence="1 2" key="2">
    <citation type="journal article" date="2010" name="Stand. Genomic Sci.">
        <title>Complete genome sequence of Sebaldella termitidis type strain (NCTC 11300).</title>
        <authorList>
            <person name="Harmon-Smith M."/>
            <person name="Celia L."/>
            <person name="Chertkov O."/>
            <person name="Lapidus A."/>
            <person name="Copeland A."/>
            <person name="Glavina Del Rio T."/>
            <person name="Nolan M."/>
            <person name="Lucas S."/>
            <person name="Tice H."/>
            <person name="Cheng J.F."/>
            <person name="Han C."/>
            <person name="Detter J.C."/>
            <person name="Bruce D."/>
            <person name="Goodwin L."/>
            <person name="Pitluck S."/>
            <person name="Pati A."/>
            <person name="Liolios K."/>
            <person name="Ivanova N."/>
            <person name="Mavromatis K."/>
            <person name="Mikhailova N."/>
            <person name="Chen A."/>
            <person name="Palaniappan K."/>
            <person name="Land M."/>
            <person name="Hauser L."/>
            <person name="Chang Y.J."/>
            <person name="Jeffries C.D."/>
            <person name="Brettin T."/>
            <person name="Goker M."/>
            <person name="Beck B."/>
            <person name="Bristow J."/>
            <person name="Eisen J.A."/>
            <person name="Markowitz V."/>
            <person name="Hugenholtz P."/>
            <person name="Kyrpides N.C."/>
            <person name="Klenk H.P."/>
            <person name="Chen F."/>
        </authorList>
    </citation>
    <scope>NUCLEOTIDE SEQUENCE [LARGE SCALE GENOMIC DNA]</scope>
    <source>
        <strain evidence="2">ATCC 33386 / NCTC 11300</strain>
    </source>
</reference>
<dbReference type="KEGG" id="str:Sterm_2508"/>
<dbReference type="EMBL" id="CP001739">
    <property type="protein sequence ID" value="ACZ09361.1"/>
    <property type="molecule type" value="Genomic_DNA"/>
</dbReference>
<reference evidence="2" key="1">
    <citation type="submission" date="2009-09" db="EMBL/GenBank/DDBJ databases">
        <title>The complete chromosome of Sebaldella termitidis ATCC 33386.</title>
        <authorList>
            <consortium name="US DOE Joint Genome Institute (JGI-PGF)"/>
            <person name="Lucas S."/>
            <person name="Copeland A."/>
            <person name="Lapidus A."/>
            <person name="Glavina del Rio T."/>
            <person name="Dalin E."/>
            <person name="Tice H."/>
            <person name="Bruce D."/>
            <person name="Goodwin L."/>
            <person name="Pitluck S."/>
            <person name="Kyrpides N."/>
            <person name="Mavromatis K."/>
            <person name="Ivanova N."/>
            <person name="Mikhailova N."/>
            <person name="Sims D."/>
            <person name="Meincke L."/>
            <person name="Brettin T."/>
            <person name="Detter J.C."/>
            <person name="Han C."/>
            <person name="Larimer F."/>
            <person name="Land M."/>
            <person name="Hauser L."/>
            <person name="Markowitz V."/>
            <person name="Cheng J.F."/>
            <person name="Hugenholtz P."/>
            <person name="Woyke T."/>
            <person name="Wu D."/>
            <person name="Eisen J.A."/>
        </authorList>
    </citation>
    <scope>NUCLEOTIDE SEQUENCE [LARGE SCALE GENOMIC DNA]</scope>
    <source>
        <strain evidence="2">ATCC 33386 / NCTC 11300</strain>
    </source>
</reference>
<organism evidence="1 2">
    <name type="scientific">Sebaldella termitidis (strain ATCC 33386 / NCTC 11300)</name>
    <dbReference type="NCBI Taxonomy" id="526218"/>
    <lineage>
        <taxon>Bacteria</taxon>
        <taxon>Fusobacteriati</taxon>
        <taxon>Fusobacteriota</taxon>
        <taxon>Fusobacteriia</taxon>
        <taxon>Fusobacteriales</taxon>
        <taxon>Leptotrichiaceae</taxon>
        <taxon>Sebaldella</taxon>
    </lineage>
</organism>
<keyword evidence="2" id="KW-1185">Reference proteome</keyword>
<accession>D1ALL8</accession>
<gene>
    <name evidence="1" type="ordered locus">Sterm_2508</name>
</gene>
<dbReference type="Proteomes" id="UP000000845">
    <property type="component" value="Chromosome"/>
</dbReference>
<proteinExistence type="predicted"/>
<protein>
    <submittedName>
        <fullName evidence="1">Uncharacterized protein</fullName>
    </submittedName>
</protein>